<protein>
    <submittedName>
        <fullName evidence="2">Uncharacterized protein</fullName>
    </submittedName>
</protein>
<evidence type="ECO:0000256" key="1">
    <source>
        <dbReference type="SAM" id="Coils"/>
    </source>
</evidence>
<name>A0A8J2PEV9_9HEXA</name>
<feature type="coiled-coil region" evidence="1">
    <location>
        <begin position="1"/>
        <end position="28"/>
    </location>
</feature>
<accession>A0A8J2PEV9</accession>
<dbReference type="Proteomes" id="UP000708208">
    <property type="component" value="Unassembled WGS sequence"/>
</dbReference>
<proteinExistence type="predicted"/>
<organism evidence="2 3">
    <name type="scientific">Allacma fusca</name>
    <dbReference type="NCBI Taxonomy" id="39272"/>
    <lineage>
        <taxon>Eukaryota</taxon>
        <taxon>Metazoa</taxon>
        <taxon>Ecdysozoa</taxon>
        <taxon>Arthropoda</taxon>
        <taxon>Hexapoda</taxon>
        <taxon>Collembola</taxon>
        <taxon>Symphypleona</taxon>
        <taxon>Sminthuridae</taxon>
        <taxon>Allacma</taxon>
    </lineage>
</organism>
<keyword evidence="1" id="KW-0175">Coiled coil</keyword>
<gene>
    <name evidence="2" type="ORF">AFUS01_LOCUS29588</name>
</gene>
<reference evidence="2" key="1">
    <citation type="submission" date="2021-06" db="EMBL/GenBank/DDBJ databases">
        <authorList>
            <person name="Hodson N. C."/>
            <person name="Mongue J. A."/>
            <person name="Jaron S. K."/>
        </authorList>
    </citation>
    <scope>NUCLEOTIDE SEQUENCE</scope>
</reference>
<dbReference type="AlphaFoldDB" id="A0A8J2PEV9"/>
<sequence>MEEMEARVDDLKAETASLKKQVDSLQQETIELKKLIAVTETRIDRLSRKHIKHLIFYGSVENKGESKTKLAENMNRFINNKKEMDEIVINSVFRMKTGKANKPGPVIVSFDKLSKREAVFSNRRILRAKNIPVFIAPDLNKYDAARARKNREAKKSLEKNRLHEKTAN</sequence>
<evidence type="ECO:0000313" key="3">
    <source>
        <dbReference type="Proteomes" id="UP000708208"/>
    </source>
</evidence>
<evidence type="ECO:0000313" key="2">
    <source>
        <dbReference type="EMBL" id="CAG7819118.1"/>
    </source>
</evidence>
<dbReference type="EMBL" id="CAJVCH010440136">
    <property type="protein sequence ID" value="CAG7819118.1"/>
    <property type="molecule type" value="Genomic_DNA"/>
</dbReference>
<keyword evidence="3" id="KW-1185">Reference proteome</keyword>
<comment type="caution">
    <text evidence="2">The sequence shown here is derived from an EMBL/GenBank/DDBJ whole genome shotgun (WGS) entry which is preliminary data.</text>
</comment>